<feature type="non-terminal residue" evidence="2">
    <location>
        <position position="87"/>
    </location>
</feature>
<dbReference type="OrthoDB" id="5386682at2759"/>
<reference evidence="2" key="1">
    <citation type="journal article" date="2020" name="Stud. Mycol.">
        <title>101 Dothideomycetes genomes: a test case for predicting lifestyles and emergence of pathogens.</title>
        <authorList>
            <person name="Haridas S."/>
            <person name="Albert R."/>
            <person name="Binder M."/>
            <person name="Bloem J."/>
            <person name="Labutti K."/>
            <person name="Salamov A."/>
            <person name="Andreopoulos B."/>
            <person name="Baker S."/>
            <person name="Barry K."/>
            <person name="Bills G."/>
            <person name="Bluhm B."/>
            <person name="Cannon C."/>
            <person name="Castanera R."/>
            <person name="Culley D."/>
            <person name="Daum C."/>
            <person name="Ezra D."/>
            <person name="Gonzalez J."/>
            <person name="Henrissat B."/>
            <person name="Kuo A."/>
            <person name="Liang C."/>
            <person name="Lipzen A."/>
            <person name="Lutzoni F."/>
            <person name="Magnuson J."/>
            <person name="Mondo S."/>
            <person name="Nolan M."/>
            <person name="Ohm R."/>
            <person name="Pangilinan J."/>
            <person name="Park H.-J."/>
            <person name="Ramirez L."/>
            <person name="Alfaro M."/>
            <person name="Sun H."/>
            <person name="Tritt A."/>
            <person name="Yoshinaga Y."/>
            <person name="Zwiers L.-H."/>
            <person name="Turgeon B."/>
            <person name="Goodwin S."/>
            <person name="Spatafora J."/>
            <person name="Crous P."/>
            <person name="Grigoriev I."/>
        </authorList>
    </citation>
    <scope>NUCLEOTIDE SEQUENCE</scope>
    <source>
        <strain evidence="2">CBS 107.79</strain>
    </source>
</reference>
<keyword evidence="3" id="KW-1185">Reference proteome</keyword>
<dbReference type="Pfam" id="PF06985">
    <property type="entry name" value="HET"/>
    <property type="match status" value="1"/>
</dbReference>
<dbReference type="Proteomes" id="UP000800036">
    <property type="component" value="Unassembled WGS sequence"/>
</dbReference>
<feature type="non-terminal residue" evidence="2">
    <location>
        <position position="1"/>
    </location>
</feature>
<evidence type="ECO:0000259" key="1">
    <source>
        <dbReference type="Pfam" id="PF06985"/>
    </source>
</evidence>
<dbReference type="PANTHER" id="PTHR24148:SF73">
    <property type="entry name" value="HET DOMAIN PROTEIN (AFU_ORTHOLOGUE AFUA_8G01020)"/>
    <property type="match status" value="1"/>
</dbReference>
<organism evidence="2 3">
    <name type="scientific">Bimuria novae-zelandiae CBS 107.79</name>
    <dbReference type="NCBI Taxonomy" id="1447943"/>
    <lineage>
        <taxon>Eukaryota</taxon>
        <taxon>Fungi</taxon>
        <taxon>Dikarya</taxon>
        <taxon>Ascomycota</taxon>
        <taxon>Pezizomycotina</taxon>
        <taxon>Dothideomycetes</taxon>
        <taxon>Pleosporomycetidae</taxon>
        <taxon>Pleosporales</taxon>
        <taxon>Massarineae</taxon>
        <taxon>Didymosphaeriaceae</taxon>
        <taxon>Bimuria</taxon>
    </lineage>
</organism>
<evidence type="ECO:0000313" key="3">
    <source>
        <dbReference type="Proteomes" id="UP000800036"/>
    </source>
</evidence>
<dbReference type="PANTHER" id="PTHR24148">
    <property type="entry name" value="ANKYRIN REPEAT DOMAIN-CONTAINING PROTEIN 39 HOMOLOG-RELATED"/>
    <property type="match status" value="1"/>
</dbReference>
<dbReference type="EMBL" id="ML976673">
    <property type="protein sequence ID" value="KAF1974835.1"/>
    <property type="molecule type" value="Genomic_DNA"/>
</dbReference>
<dbReference type="InterPro" id="IPR010730">
    <property type="entry name" value="HET"/>
</dbReference>
<accession>A0A6A5VCG4</accession>
<dbReference type="InterPro" id="IPR052895">
    <property type="entry name" value="HetReg/Transcr_Mod"/>
</dbReference>
<feature type="domain" description="Heterokaryon incompatibility" evidence="1">
    <location>
        <begin position="1"/>
        <end position="86"/>
    </location>
</feature>
<evidence type="ECO:0000313" key="2">
    <source>
        <dbReference type="EMBL" id="KAF1974835.1"/>
    </source>
</evidence>
<gene>
    <name evidence="2" type="ORF">BU23DRAFT_435889</name>
</gene>
<sequence length="87" mass="10434">YTCLSYVWGKSYDEHFEILIEEPDYHRSGTFSVRRNLNDFLEVARIKHHSISLWIDAICIDQDNNQERNHQVEQMGEIYRNATRVFA</sequence>
<protein>
    <submittedName>
        <fullName evidence="2">Heterokaryon incompatibility</fullName>
    </submittedName>
</protein>
<dbReference type="AlphaFoldDB" id="A0A6A5VCG4"/>
<proteinExistence type="predicted"/>
<name>A0A6A5VCG4_9PLEO</name>